<dbReference type="RefSeq" id="WP_090766649.1">
    <property type="nucleotide sequence ID" value="NZ_FNFB01000010.1"/>
</dbReference>
<dbReference type="EMBL" id="FNFB01000010">
    <property type="protein sequence ID" value="SDK73447.1"/>
    <property type="molecule type" value="Genomic_DNA"/>
</dbReference>
<keyword evidence="2" id="KW-1185">Reference proteome</keyword>
<evidence type="ECO:0000313" key="1">
    <source>
        <dbReference type="EMBL" id="SDK73447.1"/>
    </source>
</evidence>
<accession>A0A1G9EBI7</accession>
<proteinExistence type="predicted"/>
<protein>
    <submittedName>
        <fullName evidence="1">Uncharacterized protein</fullName>
    </submittedName>
</protein>
<reference evidence="1 2" key="1">
    <citation type="submission" date="2016-10" db="EMBL/GenBank/DDBJ databases">
        <authorList>
            <person name="de Groot N.N."/>
        </authorList>
    </citation>
    <scope>NUCLEOTIDE SEQUENCE [LARGE SCALE GENOMIC DNA]</scope>
    <source>
        <strain evidence="1 2">CGMCC 4.5681</strain>
    </source>
</reference>
<gene>
    <name evidence="1" type="ORF">SAMN05421874_110212</name>
</gene>
<sequence>MNTELHLRHASLRADELRIAADRRRAARELRAATNRRLHATVRDLNPGPADDAWQSRLGWTLVTAGLHLLQRRTAQG</sequence>
<name>A0A1G9EBI7_9ACTN</name>
<dbReference type="AlphaFoldDB" id="A0A1G9EBI7"/>
<dbReference type="Proteomes" id="UP000198683">
    <property type="component" value="Unassembled WGS sequence"/>
</dbReference>
<evidence type="ECO:0000313" key="2">
    <source>
        <dbReference type="Proteomes" id="UP000198683"/>
    </source>
</evidence>
<organism evidence="1 2">
    <name type="scientific">Nonomuraea maritima</name>
    <dbReference type="NCBI Taxonomy" id="683260"/>
    <lineage>
        <taxon>Bacteria</taxon>
        <taxon>Bacillati</taxon>
        <taxon>Actinomycetota</taxon>
        <taxon>Actinomycetes</taxon>
        <taxon>Streptosporangiales</taxon>
        <taxon>Streptosporangiaceae</taxon>
        <taxon>Nonomuraea</taxon>
    </lineage>
</organism>